<dbReference type="Proteomes" id="UP001596392">
    <property type="component" value="Unassembled WGS sequence"/>
</dbReference>
<gene>
    <name evidence="4" type="ORF">ACFQO7_33205</name>
</gene>
<comment type="caution">
    <text evidence="4">The sequence shown here is derived from an EMBL/GenBank/DDBJ whole genome shotgun (WGS) entry which is preliminary data.</text>
</comment>
<sequence>MGKVRVVAAIDFGTHGTGFAWAVINERNRDVKARKVAVNVTWPGQPIAYPKNLTALLLSPTGEVVAWGYDARKKRSRPEYFDHIYEARFKMRLAPQTQQLDIAERSSTSHAYSTEYLIEVYLKKMYERALETITAGDGYRPDDIRWCLTVPAIWDDRQKQEMREAAIRAGLPGDPERLVIALEPEAAAHYVRVAGVHTGNFTNGRRVSLGSPNSRFMVVDCGGGTIDITSYSADSKGKLTEIGNDCGDALGSEYVNDYLKKNFVASRLGEAETAELIENEYPAMLELMDCWERAKLEVGPDSDDDVILHLNALARKLSPDAKHRLAQMQDGIDYAIVLRPDEITECFESVVPGILAHIDKQLQVMANGRRSAQEVIVLVGGFAESPYLKHRIREHVKGRAHVMELDDPKGAVLYGAAHYAYDPQTRARKTKYTYGYSIALPFVAGIDPANYKFTDEEGRVLCENRFNILAKARETIDVDSVRVATVGPTSSKQSELVVSFYRTPVSQPRYTTDTHCTQSEEIVVDLKPVLHLPYKQRAVEVRAKFGETQIHATAQCLPDGPLHECTIVFDAVM</sequence>
<keyword evidence="1" id="KW-0547">Nucleotide-binding</keyword>
<dbReference type="Pfam" id="PF00012">
    <property type="entry name" value="HSP70"/>
    <property type="match status" value="1"/>
</dbReference>
<evidence type="ECO:0000256" key="3">
    <source>
        <dbReference type="ARBA" id="ARBA00023186"/>
    </source>
</evidence>
<dbReference type="InterPro" id="IPR013126">
    <property type="entry name" value="Hsp_70_fam"/>
</dbReference>
<proteinExistence type="predicted"/>
<name>A0ABW2H8R4_9ACTN</name>
<evidence type="ECO:0000256" key="2">
    <source>
        <dbReference type="ARBA" id="ARBA00022840"/>
    </source>
</evidence>
<evidence type="ECO:0000313" key="4">
    <source>
        <dbReference type="EMBL" id="MFC7247357.1"/>
    </source>
</evidence>
<keyword evidence="5" id="KW-1185">Reference proteome</keyword>
<organism evidence="4 5">
    <name type="scientific">Catellatospora aurea</name>
    <dbReference type="NCBI Taxonomy" id="1337874"/>
    <lineage>
        <taxon>Bacteria</taxon>
        <taxon>Bacillati</taxon>
        <taxon>Actinomycetota</taxon>
        <taxon>Actinomycetes</taxon>
        <taxon>Micromonosporales</taxon>
        <taxon>Micromonosporaceae</taxon>
        <taxon>Catellatospora</taxon>
    </lineage>
</organism>
<dbReference type="PANTHER" id="PTHR14187">
    <property type="entry name" value="ALPHA KINASE/ELONGATION FACTOR 2 KINASE"/>
    <property type="match status" value="1"/>
</dbReference>
<protein>
    <submittedName>
        <fullName evidence="4">Hsp70 family protein</fullName>
    </submittedName>
</protein>
<keyword evidence="2" id="KW-0067">ATP-binding</keyword>
<evidence type="ECO:0000256" key="1">
    <source>
        <dbReference type="ARBA" id="ARBA00022741"/>
    </source>
</evidence>
<dbReference type="Gene3D" id="3.30.420.40">
    <property type="match status" value="2"/>
</dbReference>
<accession>A0ABW2H8R4</accession>
<evidence type="ECO:0000313" key="5">
    <source>
        <dbReference type="Proteomes" id="UP001596392"/>
    </source>
</evidence>
<keyword evidence="3" id="KW-0143">Chaperone</keyword>
<dbReference type="RefSeq" id="WP_376810098.1">
    <property type="nucleotide sequence ID" value="NZ_JBHTAC010000054.1"/>
</dbReference>
<reference evidence="5" key="1">
    <citation type="journal article" date="2019" name="Int. J. Syst. Evol. Microbiol.">
        <title>The Global Catalogue of Microorganisms (GCM) 10K type strain sequencing project: providing services to taxonomists for standard genome sequencing and annotation.</title>
        <authorList>
            <consortium name="The Broad Institute Genomics Platform"/>
            <consortium name="The Broad Institute Genome Sequencing Center for Infectious Disease"/>
            <person name="Wu L."/>
            <person name="Ma J."/>
        </authorList>
    </citation>
    <scope>NUCLEOTIDE SEQUENCE [LARGE SCALE GENOMIC DNA]</scope>
    <source>
        <strain evidence="5">CGMCC 1.9106</strain>
    </source>
</reference>
<dbReference type="InterPro" id="IPR043129">
    <property type="entry name" value="ATPase_NBD"/>
</dbReference>
<dbReference type="EMBL" id="JBHTAC010000054">
    <property type="protein sequence ID" value="MFC7247357.1"/>
    <property type="molecule type" value="Genomic_DNA"/>
</dbReference>
<dbReference type="PANTHER" id="PTHR14187:SF5">
    <property type="entry name" value="HEAT SHOCK 70 KDA PROTEIN 12A"/>
    <property type="match status" value="1"/>
</dbReference>
<dbReference type="SUPFAM" id="SSF53067">
    <property type="entry name" value="Actin-like ATPase domain"/>
    <property type="match status" value="2"/>
</dbReference>
<dbReference type="CDD" id="cd10229">
    <property type="entry name" value="ASKHA_NBD_HSP70_HSPA12"/>
    <property type="match status" value="1"/>
</dbReference>